<gene>
    <name evidence="1" type="ORF">RUM43_003948</name>
</gene>
<evidence type="ECO:0000313" key="1">
    <source>
        <dbReference type="EMBL" id="KAK6642446.1"/>
    </source>
</evidence>
<comment type="caution">
    <text evidence="1">The sequence shown here is derived from an EMBL/GenBank/DDBJ whole genome shotgun (WGS) entry which is preliminary data.</text>
</comment>
<dbReference type="AlphaFoldDB" id="A0AAN8Q778"/>
<dbReference type="EMBL" id="JAWJWE010000002">
    <property type="protein sequence ID" value="KAK6642446.1"/>
    <property type="molecule type" value="Genomic_DNA"/>
</dbReference>
<evidence type="ECO:0000313" key="2">
    <source>
        <dbReference type="Proteomes" id="UP001372834"/>
    </source>
</evidence>
<sequence length="128" mass="14059">MPVVVVKGELKIGSYNFLHLKSRTAFVGPVRLRSQCNSTSSSSFTFFCNFNSPPFASAVTSCSLPGTELDKSHRRKLIVTGAIDRSSIATVVTNVTKKEKGEFGRIFLDGKKVKSQKKTVKESMNILI</sequence>
<accession>A0AAN8Q778</accession>
<reference evidence="1 2" key="1">
    <citation type="submission" date="2023-10" db="EMBL/GenBank/DDBJ databases">
        <title>Genomes of two closely related lineages of the louse Polyplax serrata with different host specificities.</title>
        <authorList>
            <person name="Martinu J."/>
            <person name="Tarabai H."/>
            <person name="Stefka J."/>
            <person name="Hypsa V."/>
        </authorList>
    </citation>
    <scope>NUCLEOTIDE SEQUENCE [LARGE SCALE GENOMIC DNA]</scope>
    <source>
        <strain evidence="1">HR10_N</strain>
    </source>
</reference>
<proteinExistence type="predicted"/>
<organism evidence="1 2">
    <name type="scientific">Polyplax serrata</name>
    <name type="common">Common mouse louse</name>
    <dbReference type="NCBI Taxonomy" id="468196"/>
    <lineage>
        <taxon>Eukaryota</taxon>
        <taxon>Metazoa</taxon>
        <taxon>Ecdysozoa</taxon>
        <taxon>Arthropoda</taxon>
        <taxon>Hexapoda</taxon>
        <taxon>Insecta</taxon>
        <taxon>Pterygota</taxon>
        <taxon>Neoptera</taxon>
        <taxon>Paraneoptera</taxon>
        <taxon>Psocodea</taxon>
        <taxon>Troctomorpha</taxon>
        <taxon>Phthiraptera</taxon>
        <taxon>Anoplura</taxon>
        <taxon>Polyplacidae</taxon>
        <taxon>Polyplax</taxon>
    </lineage>
</organism>
<dbReference type="Proteomes" id="UP001372834">
    <property type="component" value="Unassembled WGS sequence"/>
</dbReference>
<name>A0AAN8Q778_POLSC</name>
<protein>
    <submittedName>
        <fullName evidence="1">Uncharacterized protein</fullName>
    </submittedName>
</protein>